<evidence type="ECO:0000256" key="1">
    <source>
        <dbReference type="SAM" id="SignalP"/>
    </source>
</evidence>
<keyword evidence="1" id="KW-0732">Signal</keyword>
<gene>
    <name evidence="2" type="ORF">ABID43_004734</name>
</gene>
<feature type="signal peptide" evidence="1">
    <location>
        <begin position="1"/>
        <end position="27"/>
    </location>
</feature>
<evidence type="ECO:0000313" key="3">
    <source>
        <dbReference type="Proteomes" id="UP001549145"/>
    </source>
</evidence>
<sequence length="50" mass="5623">MMAARPFRWLLSLLAMFAPVAATTCRAADARADSTIQRASDDHVVFRHYL</sequence>
<keyword evidence="3" id="KW-1185">Reference proteome</keyword>
<protein>
    <submittedName>
        <fullName evidence="2">Uncharacterized protein</fullName>
    </submittedName>
</protein>
<dbReference type="RefSeq" id="WP_238280542.1">
    <property type="nucleotide sequence ID" value="NZ_BPQL01000087.1"/>
</dbReference>
<name>A0ABV2LBD4_9HYPH</name>
<dbReference type="Proteomes" id="UP001549145">
    <property type="component" value="Unassembled WGS sequence"/>
</dbReference>
<feature type="chain" id="PRO_5046671456" evidence="1">
    <location>
        <begin position="28"/>
        <end position="50"/>
    </location>
</feature>
<evidence type="ECO:0000313" key="2">
    <source>
        <dbReference type="EMBL" id="MET3695168.1"/>
    </source>
</evidence>
<reference evidence="2 3" key="1">
    <citation type="submission" date="2024-06" db="EMBL/GenBank/DDBJ databases">
        <title>Genomic Encyclopedia of Type Strains, Phase IV (KMG-IV): sequencing the most valuable type-strain genomes for metagenomic binning, comparative biology and taxonomic classification.</title>
        <authorList>
            <person name="Goeker M."/>
        </authorList>
    </citation>
    <scope>NUCLEOTIDE SEQUENCE [LARGE SCALE GENOMIC DNA]</scope>
    <source>
        <strain evidence="2 3">DSM 21331</strain>
    </source>
</reference>
<accession>A0ABV2LBD4</accession>
<dbReference type="EMBL" id="JBEPMM010000023">
    <property type="protein sequence ID" value="MET3695168.1"/>
    <property type="molecule type" value="Genomic_DNA"/>
</dbReference>
<proteinExistence type="predicted"/>
<organism evidence="2 3">
    <name type="scientific">Methylobacterium goesingense</name>
    <dbReference type="NCBI Taxonomy" id="243690"/>
    <lineage>
        <taxon>Bacteria</taxon>
        <taxon>Pseudomonadati</taxon>
        <taxon>Pseudomonadota</taxon>
        <taxon>Alphaproteobacteria</taxon>
        <taxon>Hyphomicrobiales</taxon>
        <taxon>Methylobacteriaceae</taxon>
        <taxon>Methylobacterium</taxon>
    </lineage>
</organism>
<comment type="caution">
    <text evidence="2">The sequence shown here is derived from an EMBL/GenBank/DDBJ whole genome shotgun (WGS) entry which is preliminary data.</text>
</comment>